<gene>
    <name evidence="6" type="ORF">I316_02639</name>
</gene>
<accession>A0A1B9GX28</accession>
<dbReference type="InterPro" id="IPR002123">
    <property type="entry name" value="Plipid/glycerol_acylTrfase"/>
</dbReference>
<evidence type="ECO:0000256" key="3">
    <source>
        <dbReference type="ARBA" id="ARBA00023315"/>
    </source>
</evidence>
<feature type="transmembrane region" description="Helical" evidence="4">
    <location>
        <begin position="29"/>
        <end position="48"/>
    </location>
</feature>
<evidence type="ECO:0000256" key="2">
    <source>
        <dbReference type="ARBA" id="ARBA00022679"/>
    </source>
</evidence>
<reference evidence="7" key="2">
    <citation type="submission" date="2013-12" db="EMBL/GenBank/DDBJ databases">
        <title>Evolution of pathogenesis and genome organization in the Tremellales.</title>
        <authorList>
            <person name="Cuomo C."/>
            <person name="Litvintseva A."/>
            <person name="Heitman J."/>
            <person name="Chen Y."/>
            <person name="Sun S."/>
            <person name="Springer D."/>
            <person name="Dromer F."/>
            <person name="Young S."/>
            <person name="Zeng Q."/>
            <person name="Chapman S."/>
            <person name="Gujja S."/>
            <person name="Saif S."/>
            <person name="Birren B."/>
        </authorList>
    </citation>
    <scope>NUCLEOTIDE SEQUENCE [LARGE SCALE GENOMIC DNA]</scope>
    <source>
        <strain evidence="7">BCC8398</strain>
    </source>
</reference>
<keyword evidence="4" id="KW-1133">Transmembrane helix</keyword>
<dbReference type="PANTHER" id="PTHR10983:SF24">
    <property type="entry name" value="1-ACYLGLYCEROL-3-PHOSPHATE O-ACYLTRANSFERASE 3, ISOFORM E-RELATED"/>
    <property type="match status" value="1"/>
</dbReference>
<protein>
    <recommendedName>
        <fullName evidence="5">Phospholipid/glycerol acyltransferase domain-containing protein</fullName>
    </recommendedName>
</protein>
<dbReference type="SUPFAM" id="SSF69593">
    <property type="entry name" value="Glycerol-3-phosphate (1)-acyltransferase"/>
    <property type="match status" value="1"/>
</dbReference>
<dbReference type="GO" id="GO:0012505">
    <property type="term" value="C:endomembrane system"/>
    <property type="evidence" value="ECO:0007669"/>
    <property type="project" value="TreeGrafter"/>
</dbReference>
<dbReference type="Pfam" id="PF01553">
    <property type="entry name" value="Acyltransferase"/>
    <property type="match status" value="1"/>
</dbReference>
<dbReference type="OrthoDB" id="189226at2759"/>
<dbReference type="GO" id="GO:0016746">
    <property type="term" value="F:acyltransferase activity"/>
    <property type="evidence" value="ECO:0007669"/>
    <property type="project" value="UniProtKB-KW"/>
</dbReference>
<dbReference type="STRING" id="1296120.A0A1B9GX28"/>
<sequence length="379" mass="43435">MTASSGQSRTRRRSPTKIFGQIRLIRHTIALFVLISIADLLLLVALLIKPFSEARSWALACWTGEWFWTYMQKHWEVDLNAEPAVEVSGDELPKGESAFVLCNHLGYSDYYLIQYLSSRAGMLGQSRYFVKKEILRIPLFGLAFWAFDKSDILTLFYGIYLRHDPHLEKLDERPATARVGPIISLHFSLTICKRDYNRGMADLVCVEDESTDETVDSSLYLLPTPRQAFSRITANAHDSWIILYPEGTRRTPKKLLQSQAFARKNGKPELDHLLFPRTKGFVATVQALRNSHINHIYDLTLLYSSPGGLKTQYAVPNLAEILSCDDLHKRGYGFRIHVRRIPIDTLPQDESGLKAWCEDTWAQKDQLLDGMMNRDLLRN</sequence>
<keyword evidence="7" id="KW-1185">Reference proteome</keyword>
<keyword evidence="3" id="KW-0012">Acyltransferase</keyword>
<evidence type="ECO:0000259" key="5">
    <source>
        <dbReference type="SMART" id="SM00563"/>
    </source>
</evidence>
<dbReference type="AlphaFoldDB" id="A0A1B9GX28"/>
<dbReference type="SMART" id="SM00563">
    <property type="entry name" value="PlsC"/>
    <property type="match status" value="1"/>
</dbReference>
<dbReference type="InterPro" id="IPR032098">
    <property type="entry name" value="Acyltransf_C"/>
</dbReference>
<proteinExistence type="inferred from homology"/>
<dbReference type="Proteomes" id="UP000092666">
    <property type="component" value="Unassembled WGS sequence"/>
</dbReference>
<keyword evidence="4" id="KW-0812">Transmembrane</keyword>
<evidence type="ECO:0000256" key="4">
    <source>
        <dbReference type="SAM" id="Phobius"/>
    </source>
</evidence>
<dbReference type="Pfam" id="PF16076">
    <property type="entry name" value="Acyltransf_C"/>
    <property type="match status" value="1"/>
</dbReference>
<keyword evidence="4" id="KW-0472">Membrane</keyword>
<dbReference type="EMBL" id="KI669498">
    <property type="protein sequence ID" value="OCF35584.1"/>
    <property type="molecule type" value="Genomic_DNA"/>
</dbReference>
<comment type="similarity">
    <text evidence="1">Belongs to the 1-acyl-sn-glycerol-3-phosphate acyltransferase family.</text>
</comment>
<name>A0A1B9GX28_9TREE</name>
<feature type="domain" description="Phospholipid/glycerol acyltransferase" evidence="5">
    <location>
        <begin position="98"/>
        <end position="282"/>
    </location>
</feature>
<organism evidence="6 7">
    <name type="scientific">Kwoniella heveanensis BCC8398</name>
    <dbReference type="NCBI Taxonomy" id="1296120"/>
    <lineage>
        <taxon>Eukaryota</taxon>
        <taxon>Fungi</taxon>
        <taxon>Dikarya</taxon>
        <taxon>Basidiomycota</taxon>
        <taxon>Agaricomycotina</taxon>
        <taxon>Tremellomycetes</taxon>
        <taxon>Tremellales</taxon>
        <taxon>Cryptococcaceae</taxon>
        <taxon>Kwoniella</taxon>
    </lineage>
</organism>
<evidence type="ECO:0000313" key="6">
    <source>
        <dbReference type="EMBL" id="OCF35584.1"/>
    </source>
</evidence>
<evidence type="ECO:0000256" key="1">
    <source>
        <dbReference type="ARBA" id="ARBA00008655"/>
    </source>
</evidence>
<dbReference type="PANTHER" id="PTHR10983">
    <property type="entry name" value="1-ACYLGLYCEROL-3-PHOSPHATE ACYLTRANSFERASE-RELATED"/>
    <property type="match status" value="1"/>
</dbReference>
<reference evidence="6 7" key="1">
    <citation type="submission" date="2013-07" db="EMBL/GenBank/DDBJ databases">
        <title>The Genome Sequence of Cryptococcus heveanensis BCC8398.</title>
        <authorList>
            <consortium name="The Broad Institute Genome Sequencing Platform"/>
            <person name="Cuomo C."/>
            <person name="Litvintseva A."/>
            <person name="Chen Y."/>
            <person name="Heitman J."/>
            <person name="Sun S."/>
            <person name="Springer D."/>
            <person name="Dromer F."/>
            <person name="Young S.K."/>
            <person name="Zeng Q."/>
            <person name="Gargeya S."/>
            <person name="Fitzgerald M."/>
            <person name="Abouelleil A."/>
            <person name="Alvarado L."/>
            <person name="Berlin A.M."/>
            <person name="Chapman S.B."/>
            <person name="Dewar J."/>
            <person name="Goldberg J."/>
            <person name="Griggs A."/>
            <person name="Gujja S."/>
            <person name="Hansen M."/>
            <person name="Howarth C."/>
            <person name="Imamovic A."/>
            <person name="Larimer J."/>
            <person name="McCowan C."/>
            <person name="Murphy C."/>
            <person name="Pearson M."/>
            <person name="Priest M."/>
            <person name="Roberts A."/>
            <person name="Saif S."/>
            <person name="Shea T."/>
            <person name="Sykes S."/>
            <person name="Wortman J."/>
            <person name="Nusbaum C."/>
            <person name="Birren B."/>
        </authorList>
    </citation>
    <scope>NUCLEOTIDE SEQUENCE [LARGE SCALE GENOMIC DNA]</scope>
    <source>
        <strain evidence="6 7">BCC8398</strain>
    </source>
</reference>
<dbReference type="CDD" id="cd07990">
    <property type="entry name" value="LPLAT_LCLAT1-like"/>
    <property type="match status" value="1"/>
</dbReference>
<evidence type="ECO:0000313" key="7">
    <source>
        <dbReference type="Proteomes" id="UP000092666"/>
    </source>
</evidence>
<keyword evidence="2" id="KW-0808">Transferase</keyword>